<gene>
    <name evidence="1" type="ORF">A0J61_09198</name>
</gene>
<evidence type="ECO:0000313" key="1">
    <source>
        <dbReference type="EMBL" id="OBZ82751.1"/>
    </source>
</evidence>
<dbReference type="InParanoid" id="A0A1C7N151"/>
<proteinExistence type="predicted"/>
<organism evidence="1 2">
    <name type="scientific">Choanephora cucurbitarum</name>
    <dbReference type="NCBI Taxonomy" id="101091"/>
    <lineage>
        <taxon>Eukaryota</taxon>
        <taxon>Fungi</taxon>
        <taxon>Fungi incertae sedis</taxon>
        <taxon>Mucoromycota</taxon>
        <taxon>Mucoromycotina</taxon>
        <taxon>Mucoromycetes</taxon>
        <taxon>Mucorales</taxon>
        <taxon>Mucorineae</taxon>
        <taxon>Choanephoraceae</taxon>
        <taxon>Choanephoroideae</taxon>
        <taxon>Choanephora</taxon>
    </lineage>
</organism>
<dbReference type="AlphaFoldDB" id="A0A1C7N151"/>
<keyword evidence="2" id="KW-1185">Reference proteome</keyword>
<protein>
    <submittedName>
        <fullName evidence="1">Uncharacterized protein</fullName>
    </submittedName>
</protein>
<reference evidence="1 2" key="1">
    <citation type="submission" date="2016-03" db="EMBL/GenBank/DDBJ databases">
        <title>Choanephora cucurbitarum.</title>
        <authorList>
            <person name="Min B."/>
            <person name="Park H."/>
            <person name="Park J.-H."/>
            <person name="Shin H.-D."/>
            <person name="Choi I.-G."/>
        </authorList>
    </citation>
    <scope>NUCLEOTIDE SEQUENCE [LARGE SCALE GENOMIC DNA]</scope>
    <source>
        <strain evidence="1 2">KUS-F28377</strain>
    </source>
</reference>
<evidence type="ECO:0000313" key="2">
    <source>
        <dbReference type="Proteomes" id="UP000093000"/>
    </source>
</evidence>
<dbReference type="EMBL" id="LUGH01000795">
    <property type="protein sequence ID" value="OBZ82751.1"/>
    <property type="molecule type" value="Genomic_DNA"/>
</dbReference>
<sequence>MTWLLCRCLRFAELCPLVLFFLLRIAAEGLLFLEAFVEFNGDEETEEEGESALVFEETDEGVTWSS</sequence>
<comment type="caution">
    <text evidence="1">The sequence shown here is derived from an EMBL/GenBank/DDBJ whole genome shotgun (WGS) entry which is preliminary data.</text>
</comment>
<dbReference type="Proteomes" id="UP000093000">
    <property type="component" value="Unassembled WGS sequence"/>
</dbReference>
<accession>A0A1C7N151</accession>
<name>A0A1C7N151_9FUNG</name>